<sequence>MFATNKKKLFFINFYHLYFFFLIKYLSANRKKGVHLQPEKIIYKQTKY</sequence>
<evidence type="ECO:0000313" key="2">
    <source>
        <dbReference type="EMBL" id="EGQ12358.1"/>
    </source>
</evidence>
<accession>F9DM62</accession>
<protein>
    <submittedName>
        <fullName evidence="2">Uncharacterized protein</fullName>
    </submittedName>
</protein>
<dbReference type="AlphaFoldDB" id="F9DM62"/>
<organism evidence="2 3">
    <name type="scientific">Prevotella pallens ATCC 700821</name>
    <dbReference type="NCBI Taxonomy" id="997353"/>
    <lineage>
        <taxon>Bacteria</taxon>
        <taxon>Pseudomonadati</taxon>
        <taxon>Bacteroidota</taxon>
        <taxon>Bacteroidia</taxon>
        <taxon>Bacteroidales</taxon>
        <taxon>Prevotellaceae</taxon>
        <taxon>Prevotella</taxon>
    </lineage>
</organism>
<dbReference type="EMBL" id="AFPY01000130">
    <property type="protein sequence ID" value="EGQ12358.1"/>
    <property type="molecule type" value="Genomic_DNA"/>
</dbReference>
<reference evidence="2 3" key="1">
    <citation type="submission" date="2011-04" db="EMBL/GenBank/DDBJ databases">
        <authorList>
            <person name="Muzny D."/>
            <person name="Qin X."/>
            <person name="Deng J."/>
            <person name="Jiang H."/>
            <person name="Liu Y."/>
            <person name="Qu J."/>
            <person name="Song X.-Z."/>
            <person name="Zhang L."/>
            <person name="Thornton R."/>
            <person name="Coyle M."/>
            <person name="Francisco L."/>
            <person name="Jackson L."/>
            <person name="Javaid M."/>
            <person name="Korchina V."/>
            <person name="Kovar C."/>
            <person name="Mata R."/>
            <person name="Mathew T."/>
            <person name="Ngo R."/>
            <person name="Nguyen L."/>
            <person name="Nguyen N."/>
            <person name="Okwuonu G."/>
            <person name="Ongeri F."/>
            <person name="Pham C."/>
            <person name="Simmons D."/>
            <person name="Wilczek-Boney K."/>
            <person name="Hale W."/>
            <person name="Jakkamsetti A."/>
            <person name="Pham P."/>
            <person name="Ruth R."/>
            <person name="San Lucas F."/>
            <person name="Warren J."/>
            <person name="Zhang J."/>
            <person name="Zhao Z."/>
            <person name="Zhou C."/>
            <person name="Zhu D."/>
            <person name="Lee S."/>
            <person name="Bess C."/>
            <person name="Blankenburg K."/>
            <person name="Forbes L."/>
            <person name="Fu Q."/>
            <person name="Gubbala S."/>
            <person name="Hirani K."/>
            <person name="Jayaseelan J.C."/>
            <person name="Lara F."/>
            <person name="Munidasa M."/>
            <person name="Palculict T."/>
            <person name="Patil S."/>
            <person name="Pu L.-L."/>
            <person name="Saada N."/>
            <person name="Tang L."/>
            <person name="Weissenberger G."/>
            <person name="Zhu Y."/>
            <person name="Hemphill L."/>
            <person name="Shang Y."/>
            <person name="Youmans B."/>
            <person name="Ayvaz T."/>
            <person name="Ross M."/>
            <person name="Santibanez J."/>
            <person name="Aqrawi P."/>
            <person name="Gross S."/>
            <person name="Joshi V."/>
            <person name="Fowler G."/>
            <person name="Nazareth L."/>
            <person name="Reid J."/>
            <person name="Worley K."/>
            <person name="Petrosino J."/>
            <person name="Highlander S."/>
            <person name="Gibbs R."/>
        </authorList>
    </citation>
    <scope>NUCLEOTIDE SEQUENCE [LARGE SCALE GENOMIC DNA]</scope>
    <source>
        <strain evidence="2 3">ATCC 700821</strain>
    </source>
</reference>
<dbReference type="Proteomes" id="UP000004123">
    <property type="component" value="Unassembled WGS sequence"/>
</dbReference>
<evidence type="ECO:0000313" key="3">
    <source>
        <dbReference type="Proteomes" id="UP000004123"/>
    </source>
</evidence>
<name>F9DM62_9BACT</name>
<comment type="caution">
    <text evidence="2">The sequence shown here is derived from an EMBL/GenBank/DDBJ whole genome shotgun (WGS) entry which is preliminary data.</text>
</comment>
<evidence type="ECO:0000256" key="1">
    <source>
        <dbReference type="SAM" id="Phobius"/>
    </source>
</evidence>
<dbReference type="STRING" id="997353.HMPREF9144_2754"/>
<proteinExistence type="predicted"/>
<keyword evidence="1" id="KW-0472">Membrane</keyword>
<feature type="transmembrane region" description="Helical" evidence="1">
    <location>
        <begin position="9"/>
        <end position="27"/>
    </location>
</feature>
<keyword evidence="1" id="KW-0812">Transmembrane</keyword>
<gene>
    <name evidence="2" type="ORF">HMPREF9144_2754</name>
</gene>
<keyword evidence="1" id="KW-1133">Transmembrane helix</keyword>
<dbReference type="HOGENOM" id="CLU_3156385_0_0_10"/>